<keyword evidence="2" id="KW-1185">Reference proteome</keyword>
<dbReference type="Proteomes" id="UP000187059">
    <property type="component" value="Chromosome"/>
</dbReference>
<dbReference type="KEGG" id="paby:Ga0080574_TMP919"/>
<dbReference type="EMBL" id="CP015093">
    <property type="protein sequence ID" value="APZ51253.1"/>
    <property type="molecule type" value="Genomic_DNA"/>
</dbReference>
<gene>
    <name evidence="1" type="ORF">Ga0080574_TMP919</name>
</gene>
<sequence length="83" mass="9126">MMKNKLTDLNNHLFAQLERLSIEELSAEAIEQEVKRTEAIVKVADQITGNADLQLKAAKLFAEHGQGVLPMLPQIGNNKGDDA</sequence>
<reference evidence="1 2" key="1">
    <citation type="submission" date="2016-04" db="EMBL/GenBank/DDBJ databases">
        <title>Deep-sea bacteria in the southern Pacific.</title>
        <authorList>
            <person name="Tang K."/>
        </authorList>
    </citation>
    <scope>NUCLEOTIDE SEQUENCE [LARGE SCALE GENOMIC DNA]</scope>
    <source>
        <strain evidence="1 2">JLT2014</strain>
    </source>
</reference>
<name>A0A1P8UPC1_9RHOB</name>
<accession>A0A1P8UPC1</accession>
<evidence type="ECO:0000313" key="2">
    <source>
        <dbReference type="Proteomes" id="UP000187059"/>
    </source>
</evidence>
<evidence type="ECO:0000313" key="1">
    <source>
        <dbReference type="EMBL" id="APZ51253.1"/>
    </source>
</evidence>
<dbReference type="STRING" id="1250539.Ga0080574_TMP919"/>
<protein>
    <submittedName>
        <fullName evidence="1">Phage protein</fullName>
    </submittedName>
</protein>
<organism evidence="1 2">
    <name type="scientific">Salipiger abyssi</name>
    <dbReference type="NCBI Taxonomy" id="1250539"/>
    <lineage>
        <taxon>Bacteria</taxon>
        <taxon>Pseudomonadati</taxon>
        <taxon>Pseudomonadota</taxon>
        <taxon>Alphaproteobacteria</taxon>
        <taxon>Rhodobacterales</taxon>
        <taxon>Roseobacteraceae</taxon>
        <taxon>Salipiger</taxon>
    </lineage>
</organism>
<proteinExistence type="predicted"/>
<dbReference type="AlphaFoldDB" id="A0A1P8UPC1"/>